<gene>
    <name evidence="1" type="ORF">EW026_g3742</name>
</gene>
<organism evidence="1 2">
    <name type="scientific">Hermanssonia centrifuga</name>
    <dbReference type="NCBI Taxonomy" id="98765"/>
    <lineage>
        <taxon>Eukaryota</taxon>
        <taxon>Fungi</taxon>
        <taxon>Dikarya</taxon>
        <taxon>Basidiomycota</taxon>
        <taxon>Agaricomycotina</taxon>
        <taxon>Agaricomycetes</taxon>
        <taxon>Polyporales</taxon>
        <taxon>Meruliaceae</taxon>
        <taxon>Hermanssonia</taxon>
    </lineage>
</organism>
<evidence type="ECO:0000313" key="2">
    <source>
        <dbReference type="Proteomes" id="UP000309038"/>
    </source>
</evidence>
<sequence length="185" mass="20962">MEENKGEQATHHELREMVGCLVIELLSSPSNNLYALDLLANERNIFAAFLKHPKSLIKSWAQEAYVGSLTREVKDLTKKENGWHFGALRASAEQIEGFKIEKMSKEMQKLAPGLWALLDIFLSANTTKRKRPIIEVDEEDPADEAEDAHMVGDTILADDIIQRDRQRKAKEATNHRELIVPCGKL</sequence>
<protein>
    <submittedName>
        <fullName evidence="1">Uncharacterized protein</fullName>
    </submittedName>
</protein>
<evidence type="ECO:0000313" key="1">
    <source>
        <dbReference type="EMBL" id="THG98465.1"/>
    </source>
</evidence>
<dbReference type="Proteomes" id="UP000309038">
    <property type="component" value="Unassembled WGS sequence"/>
</dbReference>
<dbReference type="EMBL" id="SGPJ01000118">
    <property type="protein sequence ID" value="THG98465.1"/>
    <property type="molecule type" value="Genomic_DNA"/>
</dbReference>
<name>A0A4S4KJA2_9APHY</name>
<dbReference type="AlphaFoldDB" id="A0A4S4KJA2"/>
<keyword evidence="2" id="KW-1185">Reference proteome</keyword>
<comment type="caution">
    <text evidence="1">The sequence shown here is derived from an EMBL/GenBank/DDBJ whole genome shotgun (WGS) entry which is preliminary data.</text>
</comment>
<proteinExistence type="predicted"/>
<accession>A0A4S4KJA2</accession>
<reference evidence="1 2" key="1">
    <citation type="submission" date="2019-02" db="EMBL/GenBank/DDBJ databases">
        <title>Genome sequencing of the rare red list fungi Phlebia centrifuga.</title>
        <authorList>
            <person name="Buettner E."/>
            <person name="Kellner H."/>
        </authorList>
    </citation>
    <scope>NUCLEOTIDE SEQUENCE [LARGE SCALE GENOMIC DNA]</scope>
    <source>
        <strain evidence="1 2">DSM 108282</strain>
    </source>
</reference>